<reference evidence="1 2" key="1">
    <citation type="submission" date="2023-08" db="EMBL/GenBank/DDBJ databases">
        <authorList>
            <person name="Park J.-S."/>
        </authorList>
    </citation>
    <scope>NUCLEOTIDE SEQUENCE [LARGE SCALE GENOMIC DNA]</scope>
    <source>
        <strain evidence="1 2">2205SS18-9</strain>
    </source>
</reference>
<name>A0ABT9J204_9BACL</name>
<dbReference type="RefSeq" id="WP_305992949.1">
    <property type="nucleotide sequence ID" value="NZ_JAVAMP010000009.1"/>
</dbReference>
<protein>
    <submittedName>
        <fullName evidence="1">DUF3179 domain-containing (Seleno)protein</fullName>
    </submittedName>
</protein>
<keyword evidence="2" id="KW-1185">Reference proteome</keyword>
<comment type="caution">
    <text evidence="1">The sequence shown here is derived from an EMBL/GenBank/DDBJ whole genome shotgun (WGS) entry which is preliminary data.</text>
</comment>
<gene>
    <name evidence="1" type="ORF">Q5Y73_16120</name>
</gene>
<organism evidence="1 2">
    <name type="scientific">Chengkuizengella axinellae</name>
    <dbReference type="NCBI Taxonomy" id="3064388"/>
    <lineage>
        <taxon>Bacteria</taxon>
        <taxon>Bacillati</taxon>
        <taxon>Bacillota</taxon>
        <taxon>Bacilli</taxon>
        <taxon>Bacillales</taxon>
        <taxon>Paenibacillaceae</taxon>
        <taxon>Chengkuizengella</taxon>
    </lineage>
</organism>
<dbReference type="InterPro" id="IPR021516">
    <property type="entry name" value="DUF3179"/>
</dbReference>
<dbReference type="EMBL" id="JAVAMP010000009">
    <property type="protein sequence ID" value="MDP5275636.1"/>
    <property type="molecule type" value="Genomic_DNA"/>
</dbReference>
<accession>A0ABT9J204</accession>
<evidence type="ECO:0000313" key="1">
    <source>
        <dbReference type="EMBL" id="MDP5275636.1"/>
    </source>
</evidence>
<proteinExistence type="predicted"/>
<dbReference type="Proteomes" id="UP001231941">
    <property type="component" value="Unassembled WGS sequence"/>
</dbReference>
<evidence type="ECO:0000313" key="2">
    <source>
        <dbReference type="Proteomes" id="UP001231941"/>
    </source>
</evidence>
<sequence>MNTFDTKRAILHEKDLFPRFKVKNHNDKLEELLKNKNIKPNDELLVIERNGQKLAFPIAQIAYHHVAQGELSGEPYLVTFCGICHSGAGMVPVIDGKTYHFAARGMYNGTVLLGDDETHSFWDHMTGKCVHGSLLDKQMDVFPIHHFIVEDALKKWPDIQIALSKPLKRTIFKRTFIWLILKMGFFPRHFRRTMEAPDERLPKMTSGLGVIIDGEAKFYSVSSVKKHKIIQDSISGHSIVIKFNSERFPMATFDGMEHNRPLMQIYSKWYGFSLTYPKCAIYKE</sequence>
<dbReference type="Pfam" id="PF11376">
    <property type="entry name" value="DUF3179"/>
    <property type="match status" value="1"/>
</dbReference>